<keyword evidence="3" id="KW-0808">Transferase</keyword>
<keyword evidence="2" id="KW-0696">RNA-directed RNA polymerase</keyword>
<keyword evidence="4" id="KW-0548">Nucleotidyltransferase</keyword>
<dbReference type="SUPFAM" id="SSF56672">
    <property type="entry name" value="DNA/RNA polymerases"/>
    <property type="match status" value="1"/>
</dbReference>
<reference evidence="5" key="1">
    <citation type="journal article" date="2024" name="Microbiome">
        <title>Substantial viral diversity in bats and rodents from East Africa: insights into evolution, recombination, and cocirculation.</title>
        <authorList>
            <person name="Wang D."/>
            <person name="Yang X."/>
            <person name="Ren Z."/>
            <person name="Hu B."/>
            <person name="Zhao H."/>
            <person name="Yang K."/>
            <person name="Shi P."/>
            <person name="Zhang Z."/>
            <person name="Feng Q."/>
            <person name="Nawenja C.V."/>
            <person name="Obanda V."/>
            <person name="Robert K."/>
            <person name="Nalikka B."/>
            <person name="Waruhiu C.N."/>
            <person name="Ochola G.O."/>
            <person name="Onyuok S.O."/>
            <person name="Ochieng H."/>
            <person name="Li B."/>
            <person name="Zhu Y."/>
            <person name="Si H."/>
            <person name="Yin J."/>
            <person name="Kristiansen K."/>
            <person name="Jin X."/>
            <person name="Xu X."/>
            <person name="Xiao M."/>
            <person name="Agwanda B."/>
            <person name="Ommeh S."/>
            <person name="Li J."/>
            <person name="Shi Z.L."/>
        </authorList>
    </citation>
    <scope>NUCLEOTIDE SEQUENCE</scope>
    <source>
        <strain evidence="5">2B/Kenya/BAT1219/2015</strain>
    </source>
</reference>
<evidence type="ECO:0000256" key="4">
    <source>
        <dbReference type="ARBA" id="ARBA00022695"/>
    </source>
</evidence>
<dbReference type="GO" id="GO:0003968">
    <property type="term" value="F:RNA-directed RNA polymerase activity"/>
    <property type="evidence" value="ECO:0007669"/>
    <property type="project" value="UniProtKB-KW"/>
</dbReference>
<proteinExistence type="predicted"/>
<evidence type="ECO:0000313" key="5">
    <source>
        <dbReference type="EMBL" id="XBH23974.1"/>
    </source>
</evidence>
<dbReference type="InterPro" id="IPR043502">
    <property type="entry name" value="DNA/RNA_pol_sf"/>
</dbReference>
<dbReference type="Pfam" id="PF05788">
    <property type="entry name" value="Orbi_VP1"/>
    <property type="match status" value="1"/>
</dbReference>
<organism evidence="5">
    <name type="scientific">Mops bat reovirus</name>
    <dbReference type="NCBI Taxonomy" id="3141894"/>
    <lineage>
        <taxon>Viruses</taxon>
        <taxon>Riboviria</taxon>
        <taxon>Orthornavirae</taxon>
        <taxon>Duplornaviricota</taxon>
        <taxon>Resentoviricetes</taxon>
        <taxon>Reovirales</taxon>
    </lineage>
</organism>
<dbReference type="EMBL" id="PP711902">
    <property type="protein sequence ID" value="XBH23974.1"/>
    <property type="molecule type" value="Genomic_RNA"/>
</dbReference>
<dbReference type="InterPro" id="IPR008723">
    <property type="entry name" value="RNA_pol_orbivir"/>
</dbReference>
<dbReference type="GO" id="GO:0003723">
    <property type="term" value="F:RNA binding"/>
    <property type="evidence" value="ECO:0007669"/>
    <property type="project" value="InterPro"/>
</dbReference>
<accession>A0AAU7E235</accession>
<evidence type="ECO:0000256" key="1">
    <source>
        <dbReference type="ARBA" id="ARBA00012494"/>
    </source>
</evidence>
<dbReference type="EC" id="2.7.7.48" evidence="1"/>
<evidence type="ECO:0000256" key="2">
    <source>
        <dbReference type="ARBA" id="ARBA00022484"/>
    </source>
</evidence>
<evidence type="ECO:0000256" key="3">
    <source>
        <dbReference type="ARBA" id="ARBA00022679"/>
    </source>
</evidence>
<reference evidence="5" key="2">
    <citation type="submission" date="2024-02" db="EMBL/GenBank/DDBJ databases">
        <authorList>
            <person name="Hu B."/>
        </authorList>
    </citation>
    <scope>NUCLEOTIDE SEQUENCE</scope>
    <source>
        <strain evidence="5">2B/Kenya/BAT1219/2015</strain>
    </source>
</reference>
<protein>
    <recommendedName>
        <fullName evidence="1">RNA-directed RNA polymerase</fullName>
        <ecNumber evidence="1">2.7.7.48</ecNumber>
    </recommendedName>
</protein>
<name>A0AAU7E235_9REOV</name>
<sequence length="1197" mass="136972">MNRCNTECALYGLLTYADWIHFFVYMQDNDYNGRVQLFGLRALKYIVEKIGVPFIENRGRRYSFDAIRGSYIIPTQIECCLQLCLIELDHVEDKDTISWEFSEQFCRFIEKNVKNSYIPDDLKLSGASKITSVSISMRKLMYGYFKYLVSWPTSRNNEMRHVIAWAVKYCGFFSERFYSIYYGDETLSQPGNVPVRVGKRVDRMNPNLKFIDSEALFKEQKEMIDMCGEVTELKKFVSVCLFVPFDPAIREHVRLLRLMLCLPMMGGFGRTDKYVVAPRTAKNDNDITNEIGSVMKENVKRLHSEACRKGFHPIKPDEWRRVTCGFYKSSASAEKERVRVSLKNVEQTVTVKSKALVGLIQGEKVFASKLKDRYDDYDSRLSTGTRDVVVKYTRTIYPVPLSVLGCQVAVTDHMVRYSLSNFGTLDPSSEFMACQISSGSSEAQGSRLLDDLDIVYYSGTSDLFIITIDYGEYDSHCTWRNFRQPIIEGLRECFVEDISDFGEVSRLDLIDGAHGPGRMHDTLWDIGREVFRTSKERLEECRKSNEWSKGYALYMSKTRKIIAPAGVNGVFTSRNVTEDVNGDLLACNVLGEDLAILSSHGSGELTTLLFNSVENMSVCDIFLNDPVIRQNLKVLVRRFVGDDMYLVCRLKDTGHMNGGILDDIKQRIFGHVKASGHVVNPQKAFFGFGFGEYRQSHCLRGSIIPKDQIAIISSEKQKNVEDVQSVLVSFKGTLMTKIARGFSIELARKIFFYVSIIMGKFSFKRLEFRRDFLTYQSLMVGGVWRDKRMKKRVIVVPNWPWFFLPGTMNGLGLHPASFLASNTESEVGSILEGFKEYTMDYLYCLKYCHLFKWYRVEAELEHVEALYGQVDGKFLSDLVPETTRLVQNAAKQSGYRPWWDDVPRQMIKRAVMMEQRLLGRDYISAERNAADVVIKIISALKRELDYNKASDKELDLITNNVFRNNGFIYGYEFLVESETLGRMLETGEIPMDIFLDGEALCLRIGFGYGQVDSKSVGCKMYLDRAISRDPVMRNVITAEGLLRRISEFDVDVYAKDVVAIIIMGMGFSQASSEIVTDGLLNIMEYGGLLMIRDNGLLADEFTMSLGSRSRLKHGELTFHCRMAQEEKVSMNLALMCREIIYYIQRQKRFTNVRVTKRILPGENRGMALYLSRKRNMFRPSSRVSVRALLSLASSVSI</sequence>
<dbReference type="GO" id="GO:0006351">
    <property type="term" value="P:DNA-templated transcription"/>
    <property type="evidence" value="ECO:0007669"/>
    <property type="project" value="InterPro"/>
</dbReference>